<gene>
    <name evidence="1" type="ORF">Pla123a_03050</name>
</gene>
<name>A0A5C5ZEA8_9BACT</name>
<dbReference type="EMBL" id="SJPO01000001">
    <property type="protein sequence ID" value="TWT85498.1"/>
    <property type="molecule type" value="Genomic_DNA"/>
</dbReference>
<dbReference type="RefSeq" id="WP_146583758.1">
    <property type="nucleotide sequence ID" value="NZ_SJPO01000001.1"/>
</dbReference>
<evidence type="ECO:0008006" key="3">
    <source>
        <dbReference type="Google" id="ProtNLM"/>
    </source>
</evidence>
<proteinExistence type="predicted"/>
<comment type="caution">
    <text evidence="1">The sequence shown here is derived from an EMBL/GenBank/DDBJ whole genome shotgun (WGS) entry which is preliminary data.</text>
</comment>
<sequence length="142" mass="15540">MSPRFSIRLPEGGRYLVADGLQGPVTFEVGVEIALGLIAADEPRRWRRYLVDLRGGPTVASDAEKYAFAYHKLDSVGAPRDSRVALIPDPTDRSLDFFETVMLNAGYNLRLFGSEPDAAAWLLAGDDAVERRPAGPPHRDAS</sequence>
<protein>
    <recommendedName>
        <fullName evidence="3">STAS/SEC14 domain-containing protein</fullName>
    </recommendedName>
</protein>
<dbReference type="OrthoDB" id="7107905at2"/>
<dbReference type="Proteomes" id="UP000318478">
    <property type="component" value="Unassembled WGS sequence"/>
</dbReference>
<reference evidence="1 2" key="1">
    <citation type="submission" date="2019-02" db="EMBL/GenBank/DDBJ databases">
        <title>Deep-cultivation of Planctomycetes and their phenomic and genomic characterization uncovers novel biology.</title>
        <authorList>
            <person name="Wiegand S."/>
            <person name="Jogler M."/>
            <person name="Boedeker C."/>
            <person name="Pinto D."/>
            <person name="Vollmers J."/>
            <person name="Rivas-Marin E."/>
            <person name="Kohn T."/>
            <person name="Peeters S.H."/>
            <person name="Heuer A."/>
            <person name="Rast P."/>
            <person name="Oberbeckmann S."/>
            <person name="Bunk B."/>
            <person name="Jeske O."/>
            <person name="Meyerdierks A."/>
            <person name="Storesund J.E."/>
            <person name="Kallscheuer N."/>
            <person name="Luecker S."/>
            <person name="Lage O.M."/>
            <person name="Pohl T."/>
            <person name="Merkel B.J."/>
            <person name="Hornburger P."/>
            <person name="Mueller R.-W."/>
            <person name="Bruemmer F."/>
            <person name="Labrenz M."/>
            <person name="Spormann A.M."/>
            <person name="Op Den Camp H."/>
            <person name="Overmann J."/>
            <person name="Amann R."/>
            <person name="Jetten M.S.M."/>
            <person name="Mascher T."/>
            <person name="Medema M.H."/>
            <person name="Devos D.P."/>
            <person name="Kaster A.-K."/>
            <person name="Ovreas L."/>
            <person name="Rohde M."/>
            <person name="Galperin M.Y."/>
            <person name="Jogler C."/>
        </authorList>
    </citation>
    <scope>NUCLEOTIDE SEQUENCE [LARGE SCALE GENOMIC DNA]</scope>
    <source>
        <strain evidence="1 2">Pla123a</strain>
    </source>
</reference>
<evidence type="ECO:0000313" key="1">
    <source>
        <dbReference type="EMBL" id="TWT85498.1"/>
    </source>
</evidence>
<accession>A0A5C5ZEA8</accession>
<keyword evidence="2" id="KW-1185">Reference proteome</keyword>
<evidence type="ECO:0000313" key="2">
    <source>
        <dbReference type="Proteomes" id="UP000318478"/>
    </source>
</evidence>
<organism evidence="1 2">
    <name type="scientific">Posidoniimonas polymericola</name>
    <dbReference type="NCBI Taxonomy" id="2528002"/>
    <lineage>
        <taxon>Bacteria</taxon>
        <taxon>Pseudomonadati</taxon>
        <taxon>Planctomycetota</taxon>
        <taxon>Planctomycetia</taxon>
        <taxon>Pirellulales</taxon>
        <taxon>Lacipirellulaceae</taxon>
        <taxon>Posidoniimonas</taxon>
    </lineage>
</organism>
<dbReference type="AlphaFoldDB" id="A0A5C5ZEA8"/>